<dbReference type="Proteomes" id="UP001447857">
    <property type="component" value="Chromosome"/>
</dbReference>
<evidence type="ECO:0008006" key="3">
    <source>
        <dbReference type="Google" id="ProtNLM"/>
    </source>
</evidence>
<reference evidence="1 2" key="1">
    <citation type="submission" date="2024-02" db="EMBL/GenBank/DDBJ databases">
        <title>complete genome of Flavobacterium ginsenosidimutans Str. YTB16.</title>
        <authorList>
            <person name="Wang Q."/>
        </authorList>
    </citation>
    <scope>NUCLEOTIDE SEQUENCE [LARGE SCALE GENOMIC DNA]</scope>
    <source>
        <strain evidence="1 2">YTB16</strain>
    </source>
</reference>
<evidence type="ECO:0000313" key="2">
    <source>
        <dbReference type="Proteomes" id="UP001447857"/>
    </source>
</evidence>
<name>A0ABZ2QFS2_9FLAO</name>
<proteinExistence type="predicted"/>
<accession>A0ABZ2QFS2</accession>
<dbReference type="RefSeq" id="WP_338841740.1">
    <property type="nucleotide sequence ID" value="NZ_CP147988.1"/>
</dbReference>
<dbReference type="EMBL" id="CP147988">
    <property type="protein sequence ID" value="WXK52115.1"/>
    <property type="molecule type" value="Genomic_DNA"/>
</dbReference>
<sequence>MTSIRLLFTVVIMFFVFSQISCEKKSSNKTIAYSQKPVKIDKTYQKDDTIDSNEKLEAKSVIQYSSKYNSPKLWRYKTELEKSELVAFNVLTNGNIISIVKNEKNIPFVLVLDKKGNKLYKQNIGDGVSKYDFHESWIADNYDVGFTIYVRKGVNLTNRELMGTDDELQNTRYEIEKMTFKKKGSGYVSESISIRDVLLKPIIDKGFNLEANLFSIYYLRDKIFINGNAKRKNQKEFPFIAILDKNFKLLNLNVFEGYENTFINGITLYMDNSYYINGIKIKETDLFTTKTLQRFIVNEDLKIIKDHSDKRTPYYDRVHREPTPLEEKMLEKELADDNDNLENNNNTAYNTRGNSSTLLDSKIFYWDTDENCYFSINTLDSKPNEIIFTKNVNEIDLWEIKIKFPKNCKIASTFENVVGLKRANGEFILSIILENLSSKHLFSTVIFVLDKKGKIIRQFEISGVSDLSNIKESNRKLIVNYIHDDGFFINNRWQEHYAFYSECYPLD</sequence>
<evidence type="ECO:0000313" key="1">
    <source>
        <dbReference type="EMBL" id="WXK52115.1"/>
    </source>
</evidence>
<protein>
    <recommendedName>
        <fullName evidence="3">Lipoprotein</fullName>
    </recommendedName>
</protein>
<keyword evidence="2" id="KW-1185">Reference proteome</keyword>
<organism evidence="1 2">
    <name type="scientific">Flavobacterium ginsenosidimutans</name>
    <dbReference type="NCBI Taxonomy" id="687844"/>
    <lineage>
        <taxon>Bacteria</taxon>
        <taxon>Pseudomonadati</taxon>
        <taxon>Bacteroidota</taxon>
        <taxon>Flavobacteriia</taxon>
        <taxon>Flavobacteriales</taxon>
        <taxon>Flavobacteriaceae</taxon>
        <taxon>Flavobacterium</taxon>
    </lineage>
</organism>
<gene>
    <name evidence="1" type="ORF">V6624_10775</name>
</gene>